<proteinExistence type="predicted"/>
<organism evidence="1 2">
    <name type="scientific">Hyalomma asiaticum</name>
    <name type="common">Tick</name>
    <dbReference type="NCBI Taxonomy" id="266040"/>
    <lineage>
        <taxon>Eukaryota</taxon>
        <taxon>Metazoa</taxon>
        <taxon>Ecdysozoa</taxon>
        <taxon>Arthropoda</taxon>
        <taxon>Chelicerata</taxon>
        <taxon>Arachnida</taxon>
        <taxon>Acari</taxon>
        <taxon>Parasitiformes</taxon>
        <taxon>Ixodida</taxon>
        <taxon>Ixodoidea</taxon>
        <taxon>Ixodidae</taxon>
        <taxon>Hyalomminae</taxon>
        <taxon>Hyalomma</taxon>
    </lineage>
</organism>
<keyword evidence="2" id="KW-1185">Reference proteome</keyword>
<protein>
    <submittedName>
        <fullName evidence="1">Uncharacterized protein</fullName>
    </submittedName>
</protein>
<reference evidence="1" key="1">
    <citation type="submission" date="2020-05" db="EMBL/GenBank/DDBJ databases">
        <title>Large-scale comparative analyses of tick genomes elucidate their genetic diversity and vector capacities.</title>
        <authorList>
            <person name="Jia N."/>
            <person name="Wang J."/>
            <person name="Shi W."/>
            <person name="Du L."/>
            <person name="Sun Y."/>
            <person name="Zhan W."/>
            <person name="Jiang J."/>
            <person name="Wang Q."/>
            <person name="Zhang B."/>
            <person name="Ji P."/>
            <person name="Sakyi L.B."/>
            <person name="Cui X."/>
            <person name="Yuan T."/>
            <person name="Jiang B."/>
            <person name="Yang W."/>
            <person name="Lam T.T.-Y."/>
            <person name="Chang Q."/>
            <person name="Ding S."/>
            <person name="Wang X."/>
            <person name="Zhu J."/>
            <person name="Ruan X."/>
            <person name="Zhao L."/>
            <person name="Wei J."/>
            <person name="Que T."/>
            <person name="Du C."/>
            <person name="Cheng J."/>
            <person name="Dai P."/>
            <person name="Han X."/>
            <person name="Huang E."/>
            <person name="Gao Y."/>
            <person name="Liu J."/>
            <person name="Shao H."/>
            <person name="Ye R."/>
            <person name="Li L."/>
            <person name="Wei W."/>
            <person name="Wang X."/>
            <person name="Wang C."/>
            <person name="Yang T."/>
            <person name="Huo Q."/>
            <person name="Li W."/>
            <person name="Guo W."/>
            <person name="Chen H."/>
            <person name="Zhou L."/>
            <person name="Ni X."/>
            <person name="Tian J."/>
            <person name="Zhou Y."/>
            <person name="Sheng Y."/>
            <person name="Liu T."/>
            <person name="Pan Y."/>
            <person name="Xia L."/>
            <person name="Li J."/>
            <person name="Zhao F."/>
            <person name="Cao W."/>
        </authorList>
    </citation>
    <scope>NUCLEOTIDE SEQUENCE</scope>
    <source>
        <strain evidence="1">Hyas-2018</strain>
    </source>
</reference>
<evidence type="ECO:0000313" key="2">
    <source>
        <dbReference type="Proteomes" id="UP000821845"/>
    </source>
</evidence>
<dbReference type="EMBL" id="CM023491">
    <property type="protein sequence ID" value="KAH6941484.1"/>
    <property type="molecule type" value="Genomic_DNA"/>
</dbReference>
<gene>
    <name evidence="1" type="ORF">HPB50_019005</name>
</gene>
<sequence length="342" mass="36835">MQPTRPQAATARPPAPHVRPMLSGTSGTAATTAQSVRYNAPASLPAPVTIPMTGGGPAAARPVIMVMPPVVTVPPGGAGAQPAGFQAPRRGVPFVQMPVQMPVPEVEPIPGCPSGLEYLTRIDQLLVHQQLQILEMLVPYEQQNKYVVKNTMGQFVFMANEESDLASRCCLGSCRPFEMSLLDYRSVEVMRLYRPLRCDSCICFCCLQVMDVHAPPGTIIGSLRQECTVVFPLFSVLDSGGNVVLLIQGPFCTTATFCNDIVFDIMTKDGKTKIGQISKNWTGILREAFTDIDNFTVVFPIDLDVKIKAVLLGAAFLIDFIFFENGASGPVGGADLPGNVFN</sequence>
<comment type="caution">
    <text evidence="1">The sequence shown here is derived from an EMBL/GenBank/DDBJ whole genome shotgun (WGS) entry which is preliminary data.</text>
</comment>
<evidence type="ECO:0000313" key="1">
    <source>
        <dbReference type="EMBL" id="KAH6941484.1"/>
    </source>
</evidence>
<name>A0ACB7T9D6_HYAAI</name>
<dbReference type="Proteomes" id="UP000821845">
    <property type="component" value="Chromosome 11"/>
</dbReference>
<accession>A0ACB7T9D6</accession>